<reference evidence="14" key="1">
    <citation type="submission" date="2020-10" db="EMBL/GenBank/DDBJ databases">
        <authorList>
            <person name="Kikuchi T."/>
        </authorList>
    </citation>
    <scope>NUCLEOTIDE SEQUENCE</scope>
    <source>
        <strain evidence="14">NKZ352</strain>
    </source>
</reference>
<comment type="caution">
    <text evidence="14">The sequence shown here is derived from an EMBL/GenBank/DDBJ whole genome shotgun (WGS) entry which is preliminary data.</text>
</comment>
<dbReference type="GO" id="GO:0000045">
    <property type="term" value="P:autophagosome assembly"/>
    <property type="evidence" value="ECO:0007669"/>
    <property type="project" value="TreeGrafter"/>
</dbReference>
<keyword evidence="5 11" id="KW-0645">Protease</keyword>
<evidence type="ECO:0000256" key="5">
    <source>
        <dbReference type="ARBA" id="ARBA00022670"/>
    </source>
</evidence>
<evidence type="ECO:0000256" key="2">
    <source>
        <dbReference type="ARBA" id="ARBA00010958"/>
    </source>
</evidence>
<dbReference type="InterPro" id="IPR038765">
    <property type="entry name" value="Papain-like_cys_pep_sf"/>
</dbReference>
<dbReference type="GO" id="GO:0034727">
    <property type="term" value="P:piecemeal microautophagy of the nucleus"/>
    <property type="evidence" value="ECO:0007669"/>
    <property type="project" value="TreeGrafter"/>
</dbReference>
<accession>A0A8S1GUP0</accession>
<dbReference type="GO" id="GO:0015031">
    <property type="term" value="P:protein transport"/>
    <property type="evidence" value="ECO:0007669"/>
    <property type="project" value="UniProtKB-KW"/>
</dbReference>
<evidence type="ECO:0000256" key="4">
    <source>
        <dbReference type="ARBA" id="ARBA00022490"/>
    </source>
</evidence>
<feature type="region of interest" description="Disordered" evidence="12">
    <location>
        <begin position="218"/>
        <end position="237"/>
    </location>
</feature>
<keyword evidence="4 11" id="KW-0963">Cytoplasm</keyword>
<evidence type="ECO:0000256" key="7">
    <source>
        <dbReference type="ARBA" id="ARBA00022807"/>
    </source>
</evidence>
<keyword evidence="9 11" id="KW-0072">Autophagy</keyword>
<evidence type="ECO:0000313" key="15">
    <source>
        <dbReference type="Proteomes" id="UP000835052"/>
    </source>
</evidence>
<comment type="subcellular location">
    <subcellularLocation>
        <location evidence="1 11">Cytoplasm</location>
    </subcellularLocation>
</comment>
<dbReference type="GO" id="GO:0016485">
    <property type="term" value="P:protein processing"/>
    <property type="evidence" value="ECO:0007669"/>
    <property type="project" value="TreeGrafter"/>
</dbReference>
<evidence type="ECO:0000256" key="11">
    <source>
        <dbReference type="RuleBase" id="RU363115"/>
    </source>
</evidence>
<evidence type="ECO:0000256" key="12">
    <source>
        <dbReference type="SAM" id="MobiDB-lite"/>
    </source>
</evidence>
<dbReference type="PANTHER" id="PTHR22624:SF49">
    <property type="entry name" value="CYSTEINE PROTEASE"/>
    <property type="match status" value="1"/>
</dbReference>
<keyword evidence="15" id="KW-1185">Reference proteome</keyword>
<dbReference type="InterPro" id="IPR005078">
    <property type="entry name" value="Peptidase_C54"/>
</dbReference>
<name>A0A8S1GUP0_9PELO</name>
<dbReference type="GO" id="GO:0019786">
    <property type="term" value="F:protein-phosphatidylethanolamide deconjugating activity"/>
    <property type="evidence" value="ECO:0007669"/>
    <property type="project" value="InterPro"/>
</dbReference>
<keyword evidence="8 11" id="KW-0653">Protein transport</keyword>
<gene>
    <name evidence="14" type="ORF">CAUJ_LOCUS2312</name>
</gene>
<dbReference type="InterPro" id="IPR046792">
    <property type="entry name" value="Peptidase_C54_cat"/>
</dbReference>
<evidence type="ECO:0000256" key="3">
    <source>
        <dbReference type="ARBA" id="ARBA00022448"/>
    </source>
</evidence>
<dbReference type="GO" id="GO:0004197">
    <property type="term" value="F:cysteine-type endopeptidase activity"/>
    <property type="evidence" value="ECO:0007669"/>
    <property type="project" value="TreeGrafter"/>
</dbReference>
<proteinExistence type="inferred from homology"/>
<dbReference type="SUPFAM" id="SSF54001">
    <property type="entry name" value="Cysteine proteinases"/>
    <property type="match status" value="1"/>
</dbReference>
<comment type="catalytic activity">
    <reaction evidence="10">
        <text>[protein]-C-terminal L-amino acid-glycyl-phosphatidylethanolamide + H2O = [protein]-C-terminal L-amino acid-glycine + a 1,2-diacyl-sn-glycero-3-phosphoethanolamine</text>
        <dbReference type="Rhea" id="RHEA:67548"/>
        <dbReference type="Rhea" id="RHEA-COMP:17323"/>
        <dbReference type="Rhea" id="RHEA-COMP:17324"/>
        <dbReference type="ChEBI" id="CHEBI:15377"/>
        <dbReference type="ChEBI" id="CHEBI:64612"/>
        <dbReference type="ChEBI" id="CHEBI:172940"/>
        <dbReference type="ChEBI" id="CHEBI:172941"/>
    </reaction>
    <physiologicalReaction direction="left-to-right" evidence="10">
        <dbReference type="Rhea" id="RHEA:67549"/>
    </physiologicalReaction>
</comment>
<feature type="compositionally biased region" description="Basic and acidic residues" evidence="12">
    <location>
        <begin position="218"/>
        <end position="228"/>
    </location>
</feature>
<keyword evidence="7" id="KW-0788">Thiol protease</keyword>
<dbReference type="GO" id="GO:0035973">
    <property type="term" value="P:aggrephagy"/>
    <property type="evidence" value="ECO:0007669"/>
    <property type="project" value="TreeGrafter"/>
</dbReference>
<sequence>MDLEDIIQRVSMLETCVTGDVPFWETIENRLLEDCPAYVLGKKFTKEQQGLDELKDYVRSRFWFTYRKNFAPIGGTGPESDQGWGCMLRCAQMLLGETLLRRHIGRHYKWKVGVEPSGDYERILRMFFDEKTALYSIHQIAQMGVSEGKAVGEWFGPNTAAQVIKKLAVFDAWSNVAVHVAMDNIVVVRDVQTMATIVPPTDAVKLIMADGNVDESHLRQEPVNEKSGRNRSSTSFSVNPDEWRPLLLIIPLRLGLRTINKCYLGAIQEVFKLDSCVGIIGGRPNHALYFLGIAGQKVFFFSCFVMNPEGEESDVIKQPSPESKGPSTSSPRAFAYGFDDGFSQLEELEPLPSSTSNDELKLDDSTYHCQMLLHIDYDLVDPSLALAFFCETAEEFDKLTVQLREKVFPASSPPLFELLEKRPSYWPPFEPYVGVKAKIEMNEFDDMGAPNYDIDDGFELLEE</sequence>
<evidence type="ECO:0000256" key="6">
    <source>
        <dbReference type="ARBA" id="ARBA00022801"/>
    </source>
</evidence>
<comment type="function">
    <text evidence="11">Cysteine protease that plays a key role in autophagy by mediating both proteolytic activation and delipidation of ATG8 family proteins.</text>
</comment>
<keyword evidence="6 11" id="KW-0378">Hydrolase</keyword>
<comment type="similarity">
    <text evidence="2 11">Belongs to the peptidase C54 family.</text>
</comment>
<dbReference type="Proteomes" id="UP000835052">
    <property type="component" value="Unassembled WGS sequence"/>
</dbReference>
<dbReference type="GO" id="GO:0005737">
    <property type="term" value="C:cytoplasm"/>
    <property type="evidence" value="ECO:0007669"/>
    <property type="project" value="UniProtKB-SubCell"/>
</dbReference>
<feature type="domain" description="Peptidase C54 catalytic" evidence="13">
    <location>
        <begin position="52"/>
        <end position="400"/>
    </location>
</feature>
<dbReference type="Pfam" id="PF03416">
    <property type="entry name" value="Peptidase_C54"/>
    <property type="match status" value="1"/>
</dbReference>
<dbReference type="GO" id="GO:0000423">
    <property type="term" value="P:mitophagy"/>
    <property type="evidence" value="ECO:0007669"/>
    <property type="project" value="TreeGrafter"/>
</dbReference>
<dbReference type="PANTHER" id="PTHR22624">
    <property type="entry name" value="CYSTEINE PROTEASE ATG4"/>
    <property type="match status" value="1"/>
</dbReference>
<evidence type="ECO:0000256" key="8">
    <source>
        <dbReference type="ARBA" id="ARBA00022927"/>
    </source>
</evidence>
<evidence type="ECO:0000259" key="13">
    <source>
        <dbReference type="Pfam" id="PF03416"/>
    </source>
</evidence>
<dbReference type="EMBL" id="CAJGYM010000004">
    <property type="protein sequence ID" value="CAD6186393.1"/>
    <property type="molecule type" value="Genomic_DNA"/>
</dbReference>
<evidence type="ECO:0000313" key="14">
    <source>
        <dbReference type="EMBL" id="CAD6186393.1"/>
    </source>
</evidence>
<organism evidence="14 15">
    <name type="scientific">Caenorhabditis auriculariae</name>
    <dbReference type="NCBI Taxonomy" id="2777116"/>
    <lineage>
        <taxon>Eukaryota</taxon>
        <taxon>Metazoa</taxon>
        <taxon>Ecdysozoa</taxon>
        <taxon>Nematoda</taxon>
        <taxon>Chromadorea</taxon>
        <taxon>Rhabditida</taxon>
        <taxon>Rhabditina</taxon>
        <taxon>Rhabditomorpha</taxon>
        <taxon>Rhabditoidea</taxon>
        <taxon>Rhabditidae</taxon>
        <taxon>Peloderinae</taxon>
        <taxon>Caenorhabditis</taxon>
    </lineage>
</organism>
<protein>
    <recommendedName>
        <fullName evidence="11">Cysteine protease</fullName>
        <ecNumber evidence="11">3.4.22.-</ecNumber>
    </recommendedName>
</protein>
<dbReference type="OrthoDB" id="2960936at2759"/>
<dbReference type="EC" id="3.4.22.-" evidence="11"/>
<evidence type="ECO:0000256" key="1">
    <source>
        <dbReference type="ARBA" id="ARBA00004496"/>
    </source>
</evidence>
<keyword evidence="3" id="KW-0813">Transport</keyword>
<dbReference type="AlphaFoldDB" id="A0A8S1GUP0"/>
<evidence type="ECO:0000256" key="9">
    <source>
        <dbReference type="ARBA" id="ARBA00023006"/>
    </source>
</evidence>
<evidence type="ECO:0000256" key="10">
    <source>
        <dbReference type="ARBA" id="ARBA00029362"/>
    </source>
</evidence>